<gene>
    <name evidence="2" type="ORF">CLF_109415</name>
</gene>
<feature type="transmembrane region" description="Helical" evidence="1">
    <location>
        <begin position="107"/>
        <end position="126"/>
    </location>
</feature>
<evidence type="ECO:0000256" key="1">
    <source>
        <dbReference type="SAM" id="Phobius"/>
    </source>
</evidence>
<protein>
    <submittedName>
        <fullName evidence="2">Uncharacterized protein</fullName>
    </submittedName>
</protein>
<keyword evidence="1" id="KW-0472">Membrane</keyword>
<accession>G7YSK7</accession>
<keyword evidence="1" id="KW-0812">Transmembrane</keyword>
<dbReference type="AlphaFoldDB" id="G7YSK7"/>
<reference evidence="2" key="1">
    <citation type="journal article" date="2011" name="Genome Biol.">
        <title>The draft genome of the carcinogenic human liver fluke Clonorchis sinensis.</title>
        <authorList>
            <person name="Wang X."/>
            <person name="Chen W."/>
            <person name="Huang Y."/>
            <person name="Sun J."/>
            <person name="Men J."/>
            <person name="Liu H."/>
            <person name="Luo F."/>
            <person name="Guo L."/>
            <person name="Lv X."/>
            <person name="Deng C."/>
            <person name="Zhou C."/>
            <person name="Fan Y."/>
            <person name="Li X."/>
            <person name="Huang L."/>
            <person name="Hu Y."/>
            <person name="Liang C."/>
            <person name="Hu X."/>
            <person name="Xu J."/>
            <person name="Yu X."/>
        </authorList>
    </citation>
    <scope>NUCLEOTIDE SEQUENCE [LARGE SCALE GENOMIC DNA]</scope>
    <source>
        <strain evidence="2">Henan</strain>
    </source>
</reference>
<evidence type="ECO:0000313" key="3">
    <source>
        <dbReference type="Proteomes" id="UP000008909"/>
    </source>
</evidence>
<reference key="2">
    <citation type="submission" date="2011-10" db="EMBL/GenBank/DDBJ databases">
        <title>The genome and transcriptome sequence of Clonorchis sinensis provide insights into the carcinogenic liver fluke.</title>
        <authorList>
            <person name="Wang X."/>
            <person name="Huang Y."/>
            <person name="Chen W."/>
            <person name="Liu H."/>
            <person name="Guo L."/>
            <person name="Chen Y."/>
            <person name="Luo F."/>
            <person name="Zhou W."/>
            <person name="Sun J."/>
            <person name="Mao Q."/>
            <person name="Liang P."/>
            <person name="Zhou C."/>
            <person name="Tian Y."/>
            <person name="Men J."/>
            <person name="Lv X."/>
            <person name="Huang L."/>
            <person name="Zhou J."/>
            <person name="Hu Y."/>
            <person name="Li R."/>
            <person name="Zhang F."/>
            <person name="Lei H."/>
            <person name="Li X."/>
            <person name="Hu X."/>
            <person name="Liang C."/>
            <person name="Xu J."/>
            <person name="Wu Z."/>
            <person name="Yu X."/>
        </authorList>
    </citation>
    <scope>NUCLEOTIDE SEQUENCE</scope>
    <source>
        <strain>Henan</strain>
    </source>
</reference>
<dbReference type="EMBL" id="DF144117">
    <property type="protein sequence ID" value="GAA55937.1"/>
    <property type="molecule type" value="Genomic_DNA"/>
</dbReference>
<proteinExistence type="predicted"/>
<name>G7YSK7_CLOSI</name>
<evidence type="ECO:0000313" key="2">
    <source>
        <dbReference type="EMBL" id="GAA55937.1"/>
    </source>
</evidence>
<sequence length="284" mass="32325">MTLIINTTEISSSGVRLTGSLFRRVIQLQMTTEIVGLPKLEGYLFKVRISVSKDRLHGCYPVRAPKELISQWHRGLIIGMLIPHVIAISETQQSFSHLGNKHTDYRFFVVTAVILGFTYATAIQLFETAERVHAPYRTPGHWYHGGRVRIFTLSELKKYPFESQTTLFLLVTSHVRLAFRLPSNKLYFLLESSISPYLQRVWSLHSGIKGHGDDHFGGQGKTRLARKLALRKESRTNSISYRSGAPLTVGKRKTLSTLMTERRQVVRQQQSIDSDGELLSEPEM</sequence>
<keyword evidence="3" id="KW-1185">Reference proteome</keyword>
<dbReference type="Proteomes" id="UP000008909">
    <property type="component" value="Unassembled WGS sequence"/>
</dbReference>
<organism evidence="2 3">
    <name type="scientific">Clonorchis sinensis</name>
    <name type="common">Chinese liver fluke</name>
    <dbReference type="NCBI Taxonomy" id="79923"/>
    <lineage>
        <taxon>Eukaryota</taxon>
        <taxon>Metazoa</taxon>
        <taxon>Spiralia</taxon>
        <taxon>Lophotrochozoa</taxon>
        <taxon>Platyhelminthes</taxon>
        <taxon>Trematoda</taxon>
        <taxon>Digenea</taxon>
        <taxon>Opisthorchiida</taxon>
        <taxon>Opisthorchiata</taxon>
        <taxon>Opisthorchiidae</taxon>
        <taxon>Clonorchis</taxon>
    </lineage>
</organism>
<keyword evidence="1" id="KW-1133">Transmembrane helix</keyword>